<evidence type="ECO:0000313" key="2">
    <source>
        <dbReference type="Proteomes" id="UP001469553"/>
    </source>
</evidence>
<reference evidence="1 2" key="1">
    <citation type="submission" date="2021-06" db="EMBL/GenBank/DDBJ databases">
        <authorList>
            <person name="Palmer J.M."/>
        </authorList>
    </citation>
    <scope>NUCLEOTIDE SEQUENCE [LARGE SCALE GENOMIC DNA]</scope>
    <source>
        <strain evidence="1 2">AS_MEX2019</strain>
        <tissue evidence="1">Muscle</tissue>
    </source>
</reference>
<evidence type="ECO:0000313" key="1">
    <source>
        <dbReference type="EMBL" id="MEQ2305975.1"/>
    </source>
</evidence>
<organism evidence="1 2">
    <name type="scientific">Ameca splendens</name>
    <dbReference type="NCBI Taxonomy" id="208324"/>
    <lineage>
        <taxon>Eukaryota</taxon>
        <taxon>Metazoa</taxon>
        <taxon>Chordata</taxon>
        <taxon>Craniata</taxon>
        <taxon>Vertebrata</taxon>
        <taxon>Euteleostomi</taxon>
        <taxon>Actinopterygii</taxon>
        <taxon>Neopterygii</taxon>
        <taxon>Teleostei</taxon>
        <taxon>Neoteleostei</taxon>
        <taxon>Acanthomorphata</taxon>
        <taxon>Ovalentaria</taxon>
        <taxon>Atherinomorphae</taxon>
        <taxon>Cyprinodontiformes</taxon>
        <taxon>Goodeidae</taxon>
        <taxon>Ameca</taxon>
    </lineage>
</organism>
<protein>
    <submittedName>
        <fullName evidence="1">Uncharacterized protein</fullName>
    </submittedName>
</protein>
<proteinExistence type="predicted"/>
<name>A0ABV0ZK75_9TELE</name>
<gene>
    <name evidence="1" type="ORF">AMECASPLE_003361</name>
</gene>
<sequence>MVILEELQTSMVQESRFLLLDQRLETELCESAAPLVHACNDVDKWTLMLIPSQTFVAKLASLWGEGQELRRTEETKREHENTQLHPLLSVQLFFICAK</sequence>
<keyword evidence="2" id="KW-1185">Reference proteome</keyword>
<dbReference type="Proteomes" id="UP001469553">
    <property type="component" value="Unassembled WGS sequence"/>
</dbReference>
<dbReference type="EMBL" id="JAHRIP010065964">
    <property type="protein sequence ID" value="MEQ2305975.1"/>
    <property type="molecule type" value="Genomic_DNA"/>
</dbReference>
<comment type="caution">
    <text evidence="1">The sequence shown here is derived from an EMBL/GenBank/DDBJ whole genome shotgun (WGS) entry which is preliminary data.</text>
</comment>
<accession>A0ABV0ZK75</accession>